<keyword evidence="1" id="KW-1133">Transmembrane helix</keyword>
<gene>
    <name evidence="2" type="ORF">ACI2L5_45820</name>
</gene>
<accession>A0ABW8M4J7</accession>
<dbReference type="Proteomes" id="UP001620295">
    <property type="component" value="Unassembled WGS sequence"/>
</dbReference>
<evidence type="ECO:0000256" key="1">
    <source>
        <dbReference type="SAM" id="Phobius"/>
    </source>
</evidence>
<organism evidence="2 3">
    <name type="scientific">Streptomyces milbemycinicus</name>
    <dbReference type="NCBI Taxonomy" id="476552"/>
    <lineage>
        <taxon>Bacteria</taxon>
        <taxon>Bacillati</taxon>
        <taxon>Actinomycetota</taxon>
        <taxon>Actinomycetes</taxon>
        <taxon>Kitasatosporales</taxon>
        <taxon>Streptomycetaceae</taxon>
        <taxon>Streptomyces</taxon>
    </lineage>
</organism>
<dbReference type="PROSITE" id="PS51257">
    <property type="entry name" value="PROKAR_LIPOPROTEIN"/>
    <property type="match status" value="1"/>
</dbReference>
<protein>
    <submittedName>
        <fullName evidence="2">Uncharacterized protein</fullName>
    </submittedName>
</protein>
<evidence type="ECO:0000313" key="2">
    <source>
        <dbReference type="EMBL" id="MFK4272160.1"/>
    </source>
</evidence>
<sequence>MNRGRRAATRVGVGVFVLAGCVLVIDELLQHRYVRAAAVAVLTVGLLVVARGTRWSTS</sequence>
<keyword evidence="1" id="KW-0472">Membrane</keyword>
<dbReference type="RefSeq" id="WP_358706665.1">
    <property type="nucleotide sequence ID" value="NZ_JBFACG010000032.1"/>
</dbReference>
<evidence type="ECO:0000313" key="3">
    <source>
        <dbReference type="Proteomes" id="UP001620295"/>
    </source>
</evidence>
<dbReference type="EMBL" id="JBJDQH010000023">
    <property type="protein sequence ID" value="MFK4272160.1"/>
    <property type="molecule type" value="Genomic_DNA"/>
</dbReference>
<feature type="transmembrane region" description="Helical" evidence="1">
    <location>
        <begin position="31"/>
        <end position="50"/>
    </location>
</feature>
<name>A0ABW8M4J7_9ACTN</name>
<proteinExistence type="predicted"/>
<keyword evidence="3" id="KW-1185">Reference proteome</keyword>
<feature type="transmembrane region" description="Helical" evidence="1">
    <location>
        <begin position="7"/>
        <end position="25"/>
    </location>
</feature>
<comment type="caution">
    <text evidence="2">The sequence shown here is derived from an EMBL/GenBank/DDBJ whole genome shotgun (WGS) entry which is preliminary data.</text>
</comment>
<keyword evidence="1" id="KW-0812">Transmembrane</keyword>
<reference evidence="2 3" key="1">
    <citation type="submission" date="2024-11" db="EMBL/GenBank/DDBJ databases">
        <title>The Natural Products Discovery Center: Release of the First 8490 Sequenced Strains for Exploring Actinobacteria Biosynthetic Diversity.</title>
        <authorList>
            <person name="Kalkreuter E."/>
            <person name="Kautsar S.A."/>
            <person name="Yang D."/>
            <person name="Bader C.D."/>
            <person name="Teijaro C.N."/>
            <person name="Fluegel L."/>
            <person name="Davis C.M."/>
            <person name="Simpson J.R."/>
            <person name="Lauterbach L."/>
            <person name="Steele A.D."/>
            <person name="Gui C."/>
            <person name="Meng S."/>
            <person name="Li G."/>
            <person name="Viehrig K."/>
            <person name="Ye F."/>
            <person name="Su P."/>
            <person name="Kiefer A.F."/>
            <person name="Nichols A."/>
            <person name="Cepeda A.J."/>
            <person name="Yan W."/>
            <person name="Fan B."/>
            <person name="Jiang Y."/>
            <person name="Adhikari A."/>
            <person name="Zheng C.-J."/>
            <person name="Schuster L."/>
            <person name="Cowan T.M."/>
            <person name="Smanski M.J."/>
            <person name="Chevrette M.G."/>
            <person name="De Carvalho L.P.S."/>
            <person name="Shen B."/>
        </authorList>
    </citation>
    <scope>NUCLEOTIDE SEQUENCE [LARGE SCALE GENOMIC DNA]</scope>
    <source>
        <strain evidence="2 3">NPDC020863</strain>
    </source>
</reference>